<dbReference type="InterPro" id="IPR024887">
    <property type="entry name" value="Ashwin"/>
</dbReference>
<evidence type="ECO:0000256" key="2">
    <source>
        <dbReference type="ARBA" id="ARBA00007855"/>
    </source>
</evidence>
<evidence type="ECO:0000256" key="3">
    <source>
        <dbReference type="ARBA" id="ARBA00015134"/>
    </source>
</evidence>
<gene>
    <name evidence="6" type="ORF">B5V51_11233</name>
</gene>
<feature type="region of interest" description="Disordered" evidence="5">
    <location>
        <begin position="136"/>
        <end position="157"/>
    </location>
</feature>
<dbReference type="AlphaFoldDB" id="A0A2A4K790"/>
<evidence type="ECO:0000256" key="5">
    <source>
        <dbReference type="SAM" id="MobiDB-lite"/>
    </source>
</evidence>
<dbReference type="PANTHER" id="PTHR28359:SF1">
    <property type="entry name" value="ASHWIN"/>
    <property type="match status" value="1"/>
</dbReference>
<accession>A0A2A4K790</accession>
<protein>
    <recommendedName>
        <fullName evidence="3">Ashwin</fullName>
    </recommendedName>
</protein>
<dbReference type="STRING" id="7102.A0A2A4K790"/>
<reference evidence="6" key="1">
    <citation type="submission" date="2017-09" db="EMBL/GenBank/DDBJ databases">
        <title>Contemporary evolution of a Lepidopteran species, Heliothis virescens, in response to modern agricultural practices.</title>
        <authorList>
            <person name="Fritz M.L."/>
            <person name="Deyonke A.M."/>
            <person name="Papanicolaou A."/>
            <person name="Micinski S."/>
            <person name="Westbrook J."/>
            <person name="Gould F."/>
        </authorList>
    </citation>
    <scope>NUCLEOTIDE SEQUENCE [LARGE SCALE GENOMIC DNA]</scope>
    <source>
        <strain evidence="6">HvINT-</strain>
        <tissue evidence="6">Whole body</tissue>
    </source>
</reference>
<dbReference type="GO" id="GO:0072669">
    <property type="term" value="C:tRNA-splicing ligase complex"/>
    <property type="evidence" value="ECO:0007669"/>
    <property type="project" value="InterPro"/>
</dbReference>
<feature type="compositionally biased region" description="Polar residues" evidence="5">
    <location>
        <begin position="80"/>
        <end position="92"/>
    </location>
</feature>
<name>A0A2A4K790_HELVI</name>
<proteinExistence type="inferred from homology"/>
<keyword evidence="4" id="KW-0539">Nucleus</keyword>
<dbReference type="PANTHER" id="PTHR28359">
    <property type="entry name" value="ASHWIN"/>
    <property type="match status" value="1"/>
</dbReference>
<feature type="region of interest" description="Disordered" evidence="5">
    <location>
        <begin position="58"/>
        <end position="104"/>
    </location>
</feature>
<dbReference type="EMBL" id="NWSH01000057">
    <property type="protein sequence ID" value="PCG80101.1"/>
    <property type="molecule type" value="Genomic_DNA"/>
</dbReference>
<organism evidence="6">
    <name type="scientific">Heliothis virescens</name>
    <name type="common">Tobacco budworm moth</name>
    <dbReference type="NCBI Taxonomy" id="7102"/>
    <lineage>
        <taxon>Eukaryota</taxon>
        <taxon>Metazoa</taxon>
        <taxon>Ecdysozoa</taxon>
        <taxon>Arthropoda</taxon>
        <taxon>Hexapoda</taxon>
        <taxon>Insecta</taxon>
        <taxon>Pterygota</taxon>
        <taxon>Neoptera</taxon>
        <taxon>Endopterygota</taxon>
        <taxon>Lepidoptera</taxon>
        <taxon>Glossata</taxon>
        <taxon>Ditrysia</taxon>
        <taxon>Noctuoidea</taxon>
        <taxon>Noctuidae</taxon>
        <taxon>Heliothinae</taxon>
        <taxon>Heliothis</taxon>
    </lineage>
</organism>
<dbReference type="GO" id="GO:0005634">
    <property type="term" value="C:nucleus"/>
    <property type="evidence" value="ECO:0007669"/>
    <property type="project" value="UniProtKB-SubCell"/>
</dbReference>
<comment type="caution">
    <text evidence="6">The sequence shown here is derived from an EMBL/GenBank/DDBJ whole genome shotgun (WGS) entry which is preliminary data.</text>
</comment>
<evidence type="ECO:0000313" key="6">
    <source>
        <dbReference type="EMBL" id="PCG80101.1"/>
    </source>
</evidence>
<sequence>MSVPFDMLLHPELLSNEQLICIIQERHLRVSNLRHMRRDELLDIFHHYCVPYGQRKYRDSGRGKLLNKNRPPSPEPAKNLNRTNQEVKQSNQNHERLKPPPECMSSFTKRFKIETTITPISNKDFVSVNKRKMSVESVTVSNDCPPPKKERKPITWP</sequence>
<dbReference type="Pfam" id="PF15323">
    <property type="entry name" value="Ashwin"/>
    <property type="match status" value="1"/>
</dbReference>
<comment type="similarity">
    <text evidence="2">Belongs to the ashwin family.</text>
</comment>
<evidence type="ECO:0000256" key="1">
    <source>
        <dbReference type="ARBA" id="ARBA00004123"/>
    </source>
</evidence>
<dbReference type="GO" id="GO:0048598">
    <property type="term" value="P:embryonic morphogenesis"/>
    <property type="evidence" value="ECO:0007669"/>
    <property type="project" value="InterPro"/>
</dbReference>
<evidence type="ECO:0000256" key="4">
    <source>
        <dbReference type="ARBA" id="ARBA00023242"/>
    </source>
</evidence>
<comment type="subcellular location">
    <subcellularLocation>
        <location evidence="1">Nucleus</location>
    </subcellularLocation>
</comment>